<dbReference type="RefSeq" id="WP_042518048.1">
    <property type="nucleotide sequence ID" value="NZ_JXQK01000040.1"/>
</dbReference>
<dbReference type="AlphaFoldDB" id="A0A0D0I797"/>
<reference evidence="2 3" key="1">
    <citation type="submission" date="2015-01" db="EMBL/GenBank/DDBJ databases">
        <title>Comparative genomics of non-oral Prevotella species.</title>
        <authorList>
            <person name="Accetto T."/>
            <person name="Nograsek B."/>
            <person name="Avgustin G."/>
        </authorList>
    </citation>
    <scope>NUCLEOTIDE SEQUENCE [LARGE SCALE GENOMIC DNA]</scope>
    <source>
        <strain evidence="2 3">P5-119</strain>
    </source>
</reference>
<accession>A0A0D0I797</accession>
<comment type="caution">
    <text evidence="2">The sequence shown here is derived from an EMBL/GenBank/DDBJ whole genome shotgun (WGS) entry which is preliminary data.</text>
</comment>
<proteinExistence type="predicted"/>
<dbReference type="InterPro" id="IPR027417">
    <property type="entry name" value="P-loop_NTPase"/>
</dbReference>
<dbReference type="Pfam" id="PF01637">
    <property type="entry name" value="ATPase_2"/>
    <property type="match status" value="1"/>
</dbReference>
<feature type="domain" description="ATPase" evidence="1">
    <location>
        <begin position="19"/>
        <end position="262"/>
    </location>
</feature>
<dbReference type="EMBL" id="JXQK01000040">
    <property type="protein sequence ID" value="KIP63578.1"/>
    <property type="molecule type" value="Genomic_DNA"/>
</dbReference>
<keyword evidence="3" id="KW-1185">Reference proteome</keyword>
<protein>
    <submittedName>
        <fullName evidence="2">Contig40, whole genome shotgun sequence</fullName>
    </submittedName>
</protein>
<dbReference type="Gene3D" id="3.40.50.300">
    <property type="entry name" value="P-loop containing nucleotide triphosphate hydrolases"/>
    <property type="match status" value="1"/>
</dbReference>
<evidence type="ECO:0000313" key="3">
    <source>
        <dbReference type="Proteomes" id="UP000032046"/>
    </source>
</evidence>
<evidence type="ECO:0000313" key="2">
    <source>
        <dbReference type="EMBL" id="KIP63578.1"/>
    </source>
</evidence>
<name>A0A0D0I797_9BACT</name>
<sequence length="374" mass="43321">MRKIDNPFLLYGYEGPEYFCDRKKESEDIISSLTNGCNLTLMSPRRYGKTGLIRHVFHKIKEMDNDAVCFYIDIYATNSLYDFVQTFAKAIVGKLDTSLQKAENAITKVFKGSQITMSTDFMTGLPQVSLSFSPQSSESTLDEIFSYIAQSKRCCYIAFDEFQQVLEYPEKNVEALLRTHIQTMSNARFIFSGSRLHMMMEMFNSPKHPFYRSTEKLSLHTLDEAVYFAFAEDKLREKNVSISPEVFHDIYDSVDGVTWYIQAVMNRLYRLSDMEVTRKKLDEVVRQIILSEEEDYKRLFHLLTANQANLLLAIAREGSVAEPMSGPFISRHQLKTASSVQRALKYLADEEYVYLSDKGYIVYDRFFGVWLRGL</sequence>
<evidence type="ECO:0000259" key="1">
    <source>
        <dbReference type="Pfam" id="PF01637"/>
    </source>
</evidence>
<dbReference type="SUPFAM" id="SSF52540">
    <property type="entry name" value="P-loop containing nucleoside triphosphate hydrolases"/>
    <property type="match status" value="1"/>
</dbReference>
<dbReference type="Proteomes" id="UP000032046">
    <property type="component" value="Unassembled WGS sequence"/>
</dbReference>
<dbReference type="PANTHER" id="PTHR34301">
    <property type="entry name" value="DNA-BINDING PROTEIN-RELATED"/>
    <property type="match status" value="1"/>
</dbReference>
<organism evidence="2 3">
    <name type="scientific">Prevotella pectinovora</name>
    <dbReference type="NCBI Taxonomy" id="1602169"/>
    <lineage>
        <taxon>Bacteria</taxon>
        <taxon>Pseudomonadati</taxon>
        <taxon>Bacteroidota</taxon>
        <taxon>Bacteroidia</taxon>
        <taxon>Bacteroidales</taxon>
        <taxon>Prevotellaceae</taxon>
        <taxon>Prevotella</taxon>
    </lineage>
</organism>
<dbReference type="PANTHER" id="PTHR34301:SF8">
    <property type="entry name" value="ATPASE DOMAIN-CONTAINING PROTEIN"/>
    <property type="match status" value="1"/>
</dbReference>
<gene>
    <name evidence="2" type="ORF">ST44_03175</name>
</gene>
<dbReference type="GO" id="GO:0005524">
    <property type="term" value="F:ATP binding"/>
    <property type="evidence" value="ECO:0007669"/>
    <property type="project" value="InterPro"/>
</dbReference>
<dbReference type="InterPro" id="IPR011579">
    <property type="entry name" value="ATPase_dom"/>
</dbReference>
<dbReference type="STRING" id="1602171.ST44_03175"/>